<dbReference type="GO" id="GO:0030490">
    <property type="term" value="P:maturation of SSU-rRNA"/>
    <property type="evidence" value="ECO:0007669"/>
    <property type="project" value="TreeGrafter"/>
</dbReference>
<keyword evidence="8 14" id="KW-0418">Kinase</keyword>
<evidence type="ECO:0000259" key="13">
    <source>
        <dbReference type="SMART" id="SM00090"/>
    </source>
</evidence>
<dbReference type="EC" id="2.7.11.1" evidence="3"/>
<evidence type="ECO:0000256" key="4">
    <source>
        <dbReference type="ARBA" id="ARBA00022527"/>
    </source>
</evidence>
<comment type="cofactor">
    <cofactor evidence="1">
        <name>Mg(2+)</name>
        <dbReference type="ChEBI" id="CHEBI:18420"/>
    </cofactor>
</comment>
<dbReference type="PANTHER" id="PTHR45852:SF1">
    <property type="entry name" value="SERINE_THREONINE-PROTEIN KINASE RIO2"/>
    <property type="match status" value="1"/>
</dbReference>
<evidence type="ECO:0000256" key="2">
    <source>
        <dbReference type="ARBA" id="ARBA00009196"/>
    </source>
</evidence>
<dbReference type="Gene3D" id="3.30.200.20">
    <property type="entry name" value="Phosphorylase Kinase, domain 1"/>
    <property type="match status" value="1"/>
</dbReference>
<evidence type="ECO:0000256" key="1">
    <source>
        <dbReference type="ARBA" id="ARBA00001946"/>
    </source>
</evidence>
<dbReference type="InterPro" id="IPR008266">
    <property type="entry name" value="Tyr_kinase_AS"/>
</dbReference>
<dbReference type="OMA" id="GYTNFRE"/>
<dbReference type="FunFam" id="3.30.200.20:FF:000052">
    <property type="entry name" value="Serine/threonine-protein kinase RIO2"/>
    <property type="match status" value="1"/>
</dbReference>
<dbReference type="SUPFAM" id="SSF56112">
    <property type="entry name" value="Protein kinase-like (PK-like)"/>
    <property type="match status" value="1"/>
</dbReference>
<keyword evidence="4 14" id="KW-0723">Serine/threonine-protein kinase</keyword>
<evidence type="ECO:0000256" key="9">
    <source>
        <dbReference type="ARBA" id="ARBA00022840"/>
    </source>
</evidence>
<organism evidence="14">
    <name type="scientific">Thermoproteus tenax</name>
    <dbReference type="NCBI Taxonomy" id="2271"/>
    <lineage>
        <taxon>Archaea</taxon>
        <taxon>Thermoproteota</taxon>
        <taxon>Thermoprotei</taxon>
        <taxon>Thermoproteales</taxon>
        <taxon>Thermoproteaceae</taxon>
        <taxon>Thermoproteus</taxon>
    </lineage>
</organism>
<protein>
    <recommendedName>
        <fullName evidence="3">non-specific serine/threonine protein kinase</fullName>
        <ecNumber evidence="3">2.7.11.1</ecNumber>
    </recommendedName>
</protein>
<dbReference type="InterPro" id="IPR018934">
    <property type="entry name" value="RIO_dom"/>
</dbReference>
<keyword evidence="9" id="KW-0067">ATP-binding</keyword>
<gene>
    <name evidence="14" type="primary">pknA</name>
</gene>
<dbReference type="InterPro" id="IPR000687">
    <property type="entry name" value="RIO_kinase"/>
</dbReference>
<dbReference type="GO" id="GO:0046872">
    <property type="term" value="F:metal ion binding"/>
    <property type="evidence" value="ECO:0007669"/>
    <property type="project" value="UniProtKB-KW"/>
</dbReference>
<dbReference type="EMBL" id="AM920407">
    <property type="protein sequence ID" value="CAP46807.1"/>
    <property type="molecule type" value="Genomic_DNA"/>
</dbReference>
<dbReference type="InterPro" id="IPR030484">
    <property type="entry name" value="Rio2"/>
</dbReference>
<dbReference type="SUPFAM" id="SSF46785">
    <property type="entry name" value="Winged helix' DNA-binding domain"/>
    <property type="match status" value="1"/>
</dbReference>
<comment type="catalytic activity">
    <reaction evidence="11">
        <text>L-threonyl-[protein] + ATP = O-phospho-L-threonyl-[protein] + ADP + H(+)</text>
        <dbReference type="Rhea" id="RHEA:46608"/>
        <dbReference type="Rhea" id="RHEA-COMP:11060"/>
        <dbReference type="Rhea" id="RHEA-COMP:11605"/>
        <dbReference type="ChEBI" id="CHEBI:15378"/>
        <dbReference type="ChEBI" id="CHEBI:30013"/>
        <dbReference type="ChEBI" id="CHEBI:30616"/>
        <dbReference type="ChEBI" id="CHEBI:61977"/>
        <dbReference type="ChEBI" id="CHEBI:456216"/>
        <dbReference type="EC" id="2.7.11.1"/>
    </reaction>
</comment>
<keyword evidence="10" id="KW-0460">Magnesium</keyword>
<dbReference type="GO" id="GO:0106310">
    <property type="term" value="F:protein serine kinase activity"/>
    <property type="evidence" value="ECO:0007669"/>
    <property type="project" value="RHEA"/>
</dbReference>
<keyword evidence="7" id="KW-0547">Nucleotide-binding</keyword>
<dbReference type="Pfam" id="PF01163">
    <property type="entry name" value="RIO1"/>
    <property type="match status" value="1"/>
</dbReference>
<feature type="domain" description="RIO kinase" evidence="13">
    <location>
        <begin position="66"/>
        <end position="291"/>
    </location>
</feature>
<name>A9JQI6_THETE</name>
<keyword evidence="6" id="KW-0479">Metal-binding</keyword>
<dbReference type="Pfam" id="PF09202">
    <property type="entry name" value="Rio2_N"/>
    <property type="match status" value="1"/>
</dbReference>
<evidence type="ECO:0000256" key="3">
    <source>
        <dbReference type="ARBA" id="ARBA00012513"/>
    </source>
</evidence>
<dbReference type="AlphaFoldDB" id="A9JQI6"/>
<dbReference type="GO" id="GO:0005829">
    <property type="term" value="C:cytosol"/>
    <property type="evidence" value="ECO:0007669"/>
    <property type="project" value="TreeGrafter"/>
</dbReference>
<dbReference type="InterPro" id="IPR036390">
    <property type="entry name" value="WH_DNA-bd_sf"/>
</dbReference>
<evidence type="ECO:0000256" key="11">
    <source>
        <dbReference type="ARBA" id="ARBA00047899"/>
    </source>
</evidence>
<dbReference type="GO" id="GO:0005524">
    <property type="term" value="F:ATP binding"/>
    <property type="evidence" value="ECO:0007669"/>
    <property type="project" value="UniProtKB-KW"/>
</dbReference>
<accession>A9JQI6</accession>
<dbReference type="CDD" id="cd05144">
    <property type="entry name" value="RIO2_C"/>
    <property type="match status" value="1"/>
</dbReference>
<dbReference type="Gene3D" id="1.10.510.10">
    <property type="entry name" value="Transferase(Phosphotransferase) domain 1"/>
    <property type="match status" value="1"/>
</dbReference>
<dbReference type="InterPro" id="IPR015285">
    <property type="entry name" value="RIO2_wHTH_N"/>
</dbReference>
<comment type="catalytic activity">
    <reaction evidence="12">
        <text>L-seryl-[protein] + ATP = O-phospho-L-seryl-[protein] + ADP + H(+)</text>
        <dbReference type="Rhea" id="RHEA:17989"/>
        <dbReference type="Rhea" id="RHEA-COMP:9863"/>
        <dbReference type="Rhea" id="RHEA-COMP:11604"/>
        <dbReference type="ChEBI" id="CHEBI:15378"/>
        <dbReference type="ChEBI" id="CHEBI:29999"/>
        <dbReference type="ChEBI" id="CHEBI:30616"/>
        <dbReference type="ChEBI" id="CHEBI:83421"/>
        <dbReference type="ChEBI" id="CHEBI:456216"/>
        <dbReference type="EC" id="2.7.11.1"/>
    </reaction>
</comment>
<dbReference type="PROSITE" id="PS00109">
    <property type="entry name" value="PROTEIN_KINASE_TYR"/>
    <property type="match status" value="1"/>
</dbReference>
<dbReference type="GO" id="GO:0030688">
    <property type="term" value="C:preribosome, small subunit precursor"/>
    <property type="evidence" value="ECO:0007669"/>
    <property type="project" value="TreeGrafter"/>
</dbReference>
<keyword evidence="5 14" id="KW-0808">Transferase</keyword>
<dbReference type="PANTHER" id="PTHR45852">
    <property type="entry name" value="SER/THR-PROTEIN KINASE RIO2"/>
    <property type="match status" value="1"/>
</dbReference>
<evidence type="ECO:0000256" key="5">
    <source>
        <dbReference type="ARBA" id="ARBA00022679"/>
    </source>
</evidence>
<evidence type="ECO:0000256" key="8">
    <source>
        <dbReference type="ARBA" id="ARBA00022777"/>
    </source>
</evidence>
<dbReference type="Gene3D" id="1.10.10.10">
    <property type="entry name" value="Winged helix-like DNA-binding domain superfamily/Winged helix DNA-binding domain"/>
    <property type="match status" value="1"/>
</dbReference>
<evidence type="ECO:0000313" key="14">
    <source>
        <dbReference type="EMBL" id="CAP46807.1"/>
    </source>
</evidence>
<sequence length="310" mass="35529">MSIVALIELYNSLDKLDLRVLRVLEVAHSRYQYVPYKLIVKYMDADERKVGLALSKLNKLKLVQRAKSSYEGYRLTFNSYDILAIHTLRKAGKLLSLSPTPIGVGKESVVYAGETPSGLRVAVKLHRTGTSSFVHVRKLRIFLGKRRHLTRLYEARLSAYMEYAALDAIFSEGGSVPEPIAYNRHAVVMRYVDGIEAYRAAEVSDAYIDDVKQTMEIALRNGIIHGDLTPYNILLGDRAYVIDWPQWVPVTHPNANDILNRDLYNIYNYFSKFNKKINIEEILNIFDRVKESMTIKARLSELVHKFIESL</sequence>
<dbReference type="SMART" id="SM00090">
    <property type="entry name" value="RIO"/>
    <property type="match status" value="1"/>
</dbReference>
<evidence type="ECO:0000256" key="12">
    <source>
        <dbReference type="ARBA" id="ARBA00048679"/>
    </source>
</evidence>
<dbReference type="GO" id="GO:0004674">
    <property type="term" value="F:protein serine/threonine kinase activity"/>
    <property type="evidence" value="ECO:0007669"/>
    <property type="project" value="UniProtKB-KW"/>
</dbReference>
<evidence type="ECO:0000256" key="7">
    <source>
        <dbReference type="ARBA" id="ARBA00022741"/>
    </source>
</evidence>
<proteinExistence type="inferred from homology"/>
<comment type="similarity">
    <text evidence="2">Belongs to the protein kinase superfamily. RIO-type Ser/Thr kinase family.</text>
</comment>
<dbReference type="InterPro" id="IPR036388">
    <property type="entry name" value="WH-like_DNA-bd_sf"/>
</dbReference>
<evidence type="ECO:0000256" key="6">
    <source>
        <dbReference type="ARBA" id="ARBA00022723"/>
    </source>
</evidence>
<reference evidence="14" key="1">
    <citation type="submission" date="2007-11" db="EMBL/GenBank/DDBJ databases">
        <title>Regulation of the central carbohydrate metabolism of the hyperthermophilic crenarchaeote Thermoproteus tenax.</title>
        <authorList>
            <person name="Zaparty M."/>
        </authorList>
    </citation>
    <scope>NUCLEOTIDE SEQUENCE</scope>
    <source>
        <strain evidence="14">Kra1</strain>
    </source>
</reference>
<evidence type="ECO:0000256" key="10">
    <source>
        <dbReference type="ARBA" id="ARBA00022842"/>
    </source>
</evidence>
<dbReference type="InterPro" id="IPR011009">
    <property type="entry name" value="Kinase-like_dom_sf"/>
</dbReference>